<dbReference type="InterPro" id="IPR029058">
    <property type="entry name" value="AB_hydrolase_fold"/>
</dbReference>
<protein>
    <submittedName>
        <fullName evidence="2">Alpha/beta hydrolase</fullName>
    </submittedName>
</protein>
<dbReference type="EMBL" id="JBANBB010000001">
    <property type="protein sequence ID" value="MEK0306427.1"/>
    <property type="molecule type" value="Genomic_DNA"/>
</dbReference>
<name>A0ABU8ZN15_9BIFI</name>
<keyword evidence="3" id="KW-1185">Reference proteome</keyword>
<feature type="region of interest" description="Disordered" evidence="1">
    <location>
        <begin position="420"/>
        <end position="444"/>
    </location>
</feature>
<sequence>MTRRVESMVSATGFSLEELDDLTGQADRFNQTAGEMETLARQWATTALALRREQVDLAGRCPGQVPPMNGWEPSDAQGPARHAWLPFGQLIDTCNDQALTGRTLASWLTDLALSLVTVYSTYSSAESTLERILSTLTSFASALLPVQSLAMAGGLAAGSLFLSAVTDGQEGGLDPLLHGTAGLQQPFMSGLARGMLGMTGGNPDSPHPVNEISGRASQVTSWMAGMAQGDRLTLAEVVPKEDALRPILSVDDALTDLKRVGSGVGGIGYATVAVQRYRRQDGSSAWAVIIPGTDGHADSPLGWEQNLELMGENREGRMGAASARLVRRAMEEAGIGPADPVAMIGHSQGGIAAACLASDLGGYYRIEHVVTAGSPVANHPVPESTWVTSVEMEDELVSSLDGADNPDRSSWLTVRGRVDLDRDTRPGQGKEVEDSRDRAESTHGMNYQLAAWRDARSRGQPLVARHEQHLAQVVKGHLEETHFYQGRMGPRNGGT</sequence>
<keyword evidence="2" id="KW-0378">Hydrolase</keyword>
<comment type="caution">
    <text evidence="2">The sequence shown here is derived from an EMBL/GenBank/DDBJ whole genome shotgun (WGS) entry which is preliminary data.</text>
</comment>
<proteinExistence type="predicted"/>
<dbReference type="Proteomes" id="UP001373159">
    <property type="component" value="Unassembled WGS sequence"/>
</dbReference>
<dbReference type="GO" id="GO:0016787">
    <property type="term" value="F:hydrolase activity"/>
    <property type="evidence" value="ECO:0007669"/>
    <property type="project" value="UniProtKB-KW"/>
</dbReference>
<accession>A0ABU8ZN15</accession>
<dbReference type="Gene3D" id="3.40.50.1820">
    <property type="entry name" value="alpha/beta hydrolase"/>
    <property type="match status" value="1"/>
</dbReference>
<dbReference type="RefSeq" id="WP_340468943.1">
    <property type="nucleotide sequence ID" value="NZ_JBANBB010000001.1"/>
</dbReference>
<organism evidence="2 3">
    <name type="scientific">Bifidobacterium favimelis</name>
    <dbReference type="NCBI Taxonomy" id="3122979"/>
    <lineage>
        <taxon>Bacteria</taxon>
        <taxon>Bacillati</taxon>
        <taxon>Actinomycetota</taxon>
        <taxon>Actinomycetes</taxon>
        <taxon>Bifidobacteriales</taxon>
        <taxon>Bifidobacteriaceae</taxon>
        <taxon>Bifidobacterium</taxon>
    </lineage>
</organism>
<evidence type="ECO:0000313" key="3">
    <source>
        <dbReference type="Proteomes" id="UP001373159"/>
    </source>
</evidence>
<evidence type="ECO:0000313" key="2">
    <source>
        <dbReference type="EMBL" id="MEK0306427.1"/>
    </source>
</evidence>
<reference evidence="2 3" key="1">
    <citation type="submission" date="2024-02" db="EMBL/GenBank/DDBJ databases">
        <title>Bifidobacterium honeyensis sp. nov., isolated from the comb honey.</title>
        <authorList>
            <person name="Liu W."/>
            <person name="Li Y."/>
        </authorList>
    </citation>
    <scope>NUCLEOTIDE SEQUENCE [LARGE SCALE GENOMIC DNA]</scope>
    <source>
        <strain evidence="2 3">IMAU50988</strain>
    </source>
</reference>
<evidence type="ECO:0000256" key="1">
    <source>
        <dbReference type="SAM" id="MobiDB-lite"/>
    </source>
</evidence>
<feature type="compositionally biased region" description="Basic and acidic residues" evidence="1">
    <location>
        <begin position="420"/>
        <end position="441"/>
    </location>
</feature>
<dbReference type="SUPFAM" id="SSF53474">
    <property type="entry name" value="alpha/beta-Hydrolases"/>
    <property type="match status" value="1"/>
</dbReference>
<gene>
    <name evidence="2" type="ORF">V8P97_02945</name>
</gene>